<evidence type="ECO:0000256" key="1">
    <source>
        <dbReference type="SAM" id="MobiDB-lite"/>
    </source>
</evidence>
<name>A0A0P1BKK9_9BASI</name>
<proteinExistence type="predicted"/>
<protein>
    <submittedName>
        <fullName evidence="2">Uncharacterized protein</fullName>
    </submittedName>
</protein>
<sequence>MQQSSVALPWLPPQLNGESRIRRTDTDTGPFAPPPPSKRNLWYMEHKRSDSHQSKQQQSSAACPREVQRNPPLALQGDTGSQPCTFLLAPYSRLYTSLSP</sequence>
<reference evidence="3" key="1">
    <citation type="submission" date="2014-09" db="EMBL/GenBank/DDBJ databases">
        <authorList>
            <person name="Sharma Rahul"/>
            <person name="Thines Marco"/>
        </authorList>
    </citation>
    <scope>NUCLEOTIDE SEQUENCE [LARGE SCALE GENOMIC DNA]</scope>
</reference>
<organism evidence="2 3">
    <name type="scientific">Ceraceosorus bombacis</name>
    <dbReference type="NCBI Taxonomy" id="401625"/>
    <lineage>
        <taxon>Eukaryota</taxon>
        <taxon>Fungi</taxon>
        <taxon>Dikarya</taxon>
        <taxon>Basidiomycota</taxon>
        <taxon>Ustilaginomycotina</taxon>
        <taxon>Exobasidiomycetes</taxon>
        <taxon>Ceraceosorales</taxon>
        <taxon>Ceraceosoraceae</taxon>
        <taxon>Ceraceosorus</taxon>
    </lineage>
</organism>
<dbReference type="Proteomes" id="UP000054845">
    <property type="component" value="Unassembled WGS sequence"/>
</dbReference>
<dbReference type="EMBL" id="CCYA01000391">
    <property type="protein sequence ID" value="CEH16783.1"/>
    <property type="molecule type" value="Genomic_DNA"/>
</dbReference>
<accession>A0A0P1BKK9</accession>
<feature type="compositionally biased region" description="Basic and acidic residues" evidence="1">
    <location>
        <begin position="44"/>
        <end position="53"/>
    </location>
</feature>
<evidence type="ECO:0000313" key="2">
    <source>
        <dbReference type="EMBL" id="CEH16783.1"/>
    </source>
</evidence>
<keyword evidence="3" id="KW-1185">Reference proteome</keyword>
<dbReference type="AlphaFoldDB" id="A0A0P1BKK9"/>
<evidence type="ECO:0000313" key="3">
    <source>
        <dbReference type="Proteomes" id="UP000054845"/>
    </source>
</evidence>
<feature type="region of interest" description="Disordered" evidence="1">
    <location>
        <begin position="1"/>
        <end position="82"/>
    </location>
</feature>